<dbReference type="Proteomes" id="UP001501116">
    <property type="component" value="Unassembled WGS sequence"/>
</dbReference>
<dbReference type="RefSeq" id="WP_344420617.1">
    <property type="nucleotide sequence ID" value="NZ_BAAANN010000015.1"/>
</dbReference>
<dbReference type="SUPFAM" id="SSF47336">
    <property type="entry name" value="ACP-like"/>
    <property type="match status" value="1"/>
</dbReference>
<gene>
    <name evidence="2" type="ORF">GCM10009754_40010</name>
</gene>
<accession>A0ABN2R663</accession>
<proteinExistence type="predicted"/>
<protein>
    <recommendedName>
        <fullName evidence="1">Carrier domain-containing protein</fullName>
    </recommendedName>
</protein>
<reference evidence="2 3" key="1">
    <citation type="journal article" date="2019" name="Int. J. Syst. Evol. Microbiol.">
        <title>The Global Catalogue of Microorganisms (GCM) 10K type strain sequencing project: providing services to taxonomists for standard genome sequencing and annotation.</title>
        <authorList>
            <consortium name="The Broad Institute Genomics Platform"/>
            <consortium name="The Broad Institute Genome Sequencing Center for Infectious Disease"/>
            <person name="Wu L."/>
            <person name="Ma J."/>
        </authorList>
    </citation>
    <scope>NUCLEOTIDE SEQUENCE [LARGE SCALE GENOMIC DNA]</scope>
    <source>
        <strain evidence="2 3">JCM 14545</strain>
    </source>
</reference>
<evidence type="ECO:0000259" key="1">
    <source>
        <dbReference type="PROSITE" id="PS50075"/>
    </source>
</evidence>
<name>A0ABN2R663_9PSEU</name>
<evidence type="ECO:0000313" key="3">
    <source>
        <dbReference type="Proteomes" id="UP001501116"/>
    </source>
</evidence>
<comment type="caution">
    <text evidence="2">The sequence shown here is derived from an EMBL/GenBank/DDBJ whole genome shotgun (WGS) entry which is preliminary data.</text>
</comment>
<dbReference type="InterPro" id="IPR036736">
    <property type="entry name" value="ACP-like_sf"/>
</dbReference>
<dbReference type="EMBL" id="BAAANN010000015">
    <property type="protein sequence ID" value="GAA1964265.1"/>
    <property type="molecule type" value="Genomic_DNA"/>
</dbReference>
<keyword evidence="3" id="KW-1185">Reference proteome</keyword>
<dbReference type="PROSITE" id="PS50075">
    <property type="entry name" value="CARRIER"/>
    <property type="match status" value="1"/>
</dbReference>
<dbReference type="Gene3D" id="1.10.1200.10">
    <property type="entry name" value="ACP-like"/>
    <property type="match status" value="1"/>
</dbReference>
<dbReference type="InterPro" id="IPR009081">
    <property type="entry name" value="PP-bd_ACP"/>
</dbReference>
<feature type="domain" description="Carrier" evidence="1">
    <location>
        <begin position="10"/>
        <end position="85"/>
    </location>
</feature>
<evidence type="ECO:0000313" key="2">
    <source>
        <dbReference type="EMBL" id="GAA1964265.1"/>
    </source>
</evidence>
<dbReference type="Pfam" id="PF00550">
    <property type="entry name" value="PP-binding"/>
    <property type="match status" value="1"/>
</dbReference>
<organism evidence="2 3">
    <name type="scientific">Amycolatopsis minnesotensis</name>
    <dbReference type="NCBI Taxonomy" id="337894"/>
    <lineage>
        <taxon>Bacteria</taxon>
        <taxon>Bacillati</taxon>
        <taxon>Actinomycetota</taxon>
        <taxon>Actinomycetes</taxon>
        <taxon>Pseudonocardiales</taxon>
        <taxon>Pseudonocardiaceae</taxon>
        <taxon>Amycolatopsis</taxon>
    </lineage>
</organism>
<sequence length="89" mass="9971">MTSTTLPTREQVTDIARALLAAELKIGEAEIAGPSVLRELPGADSIHLLRVVSQLERQWDTEFDDDDIFSSRTLDELVDLVLSYLEKKD</sequence>